<evidence type="ECO:0000259" key="2">
    <source>
        <dbReference type="Pfam" id="PF25917"/>
    </source>
</evidence>
<proteinExistence type="predicted"/>
<dbReference type="Pfam" id="PF25963">
    <property type="entry name" value="Beta-barrel_AAEA"/>
    <property type="match status" value="1"/>
</dbReference>
<dbReference type="Pfam" id="PF25917">
    <property type="entry name" value="BSH_RND"/>
    <property type="match status" value="1"/>
</dbReference>
<evidence type="ECO:0000313" key="4">
    <source>
        <dbReference type="EMBL" id="ADG29637.1"/>
    </source>
</evidence>
<protein>
    <submittedName>
        <fullName evidence="4">Secretion protein HlyD family protein</fullName>
    </submittedName>
</protein>
<dbReference type="SUPFAM" id="SSF111369">
    <property type="entry name" value="HlyD-like secretion proteins"/>
    <property type="match status" value="1"/>
</dbReference>
<dbReference type="eggNOG" id="COG1566">
    <property type="taxonomic scope" value="Bacteria"/>
</dbReference>
<dbReference type="InterPro" id="IPR058634">
    <property type="entry name" value="AaeA-lik-b-barrel"/>
</dbReference>
<accession>D5X3R1</accession>
<dbReference type="EMBL" id="CP002021">
    <property type="protein sequence ID" value="ADG29637.1"/>
    <property type="molecule type" value="Genomic_DNA"/>
</dbReference>
<dbReference type="STRING" id="75379.Tint_0225"/>
<dbReference type="HOGENOM" id="CLU_018816_15_2_4"/>
<evidence type="ECO:0000259" key="3">
    <source>
        <dbReference type="Pfam" id="PF25963"/>
    </source>
</evidence>
<keyword evidence="1" id="KW-0472">Membrane</keyword>
<dbReference type="PANTHER" id="PTHR30367:SF12">
    <property type="entry name" value="P-HYDROXYBENZOIC ACID EFFLUX PUMP SUBUNIT AAEA"/>
    <property type="match status" value="1"/>
</dbReference>
<keyword evidence="1" id="KW-0812">Transmembrane</keyword>
<evidence type="ECO:0000256" key="1">
    <source>
        <dbReference type="SAM" id="Phobius"/>
    </source>
</evidence>
<dbReference type="KEGG" id="tin:Tint_0225"/>
<dbReference type="Gene3D" id="1.10.287.470">
    <property type="entry name" value="Helix hairpin bin"/>
    <property type="match status" value="1"/>
</dbReference>
<dbReference type="InterPro" id="IPR050393">
    <property type="entry name" value="MFP_Efflux_Pump"/>
</dbReference>
<feature type="domain" description="Multidrug resistance protein MdtA-like barrel-sandwich hybrid" evidence="2">
    <location>
        <begin position="48"/>
        <end position="229"/>
    </location>
</feature>
<name>D5X3R1_THIK1</name>
<dbReference type="AlphaFoldDB" id="D5X3R1"/>
<gene>
    <name evidence="4" type="ordered locus">Tint_0225</name>
</gene>
<organism evidence="4">
    <name type="scientific">Thiomonas intermedia (strain K12)</name>
    <name type="common">Thiobacillus intermedius</name>
    <dbReference type="NCBI Taxonomy" id="75379"/>
    <lineage>
        <taxon>Bacteria</taxon>
        <taxon>Pseudomonadati</taxon>
        <taxon>Pseudomonadota</taxon>
        <taxon>Betaproteobacteria</taxon>
        <taxon>Burkholderiales</taxon>
        <taxon>Thiomonas</taxon>
    </lineage>
</organism>
<dbReference type="Gene3D" id="2.40.30.170">
    <property type="match status" value="1"/>
</dbReference>
<dbReference type="PANTHER" id="PTHR30367">
    <property type="entry name" value="P-HYDROXYBENZOIC ACID EFFLUX PUMP SUBUNIT AAEA-RELATED"/>
    <property type="match status" value="1"/>
</dbReference>
<feature type="domain" description="p-hydroxybenzoic acid efflux pump subunit AaeA-like beta-barrel" evidence="3">
    <location>
        <begin position="233"/>
        <end position="332"/>
    </location>
</feature>
<dbReference type="Gene3D" id="2.40.50.100">
    <property type="match status" value="1"/>
</dbReference>
<keyword evidence="1" id="KW-1133">Transmembrane helix</keyword>
<feature type="transmembrane region" description="Helical" evidence="1">
    <location>
        <begin position="12"/>
        <end position="30"/>
    </location>
</feature>
<sequence>MKIQSLQSLLRIAITLAVVAAALLLARMLWHRDADSPWTRDGRVRADVVRIAPDVSGLIRSVAVHDNEYVHRGQVLFIVDPDRFVNAVQQAQAEMASAQAALQVAQADIHAAQAGVAAANAQSSSLRDKAQRRDHAAPGVVSTEERTDATAAAAIGQAQVLEARARLGQAQAERSKALAAEQLARAHLALAQLNLARTQVRAPSDGYITNLKLEAGDYAAAGAPRMALVNSNSIYVEGYFEETKLPQIHVGDPVDIRLMAGGVHLRGTVTGIARGIASRENPMGSDLLSETNPIFDWVRLAQRIPVRIAIDRASLPPHLRLAAGMTATLRVHRASLHPGNT</sequence>
<dbReference type="BioCyc" id="TINT75379:TINT_RS01140-MONOMER"/>
<dbReference type="InterPro" id="IPR058625">
    <property type="entry name" value="MdtA-like_BSH"/>
</dbReference>
<reference evidence="4" key="1">
    <citation type="submission" date="2010-04" db="EMBL/GenBank/DDBJ databases">
        <title>Complete sequence of Thiomonas intermedia K12.</title>
        <authorList>
            <consortium name="US DOE Joint Genome Institute"/>
            <person name="Lucas S."/>
            <person name="Copeland A."/>
            <person name="Lapidus A."/>
            <person name="Cheng J.-F."/>
            <person name="Bruce D."/>
            <person name="Goodwin L."/>
            <person name="Pitluck S."/>
            <person name="Davenport K."/>
            <person name="Detter J.C."/>
            <person name="Han C."/>
            <person name="Tapia R."/>
            <person name="Land M."/>
            <person name="Hauser L."/>
            <person name="Kyrpides N."/>
            <person name="Ovchinnikova G."/>
            <person name="Kerfeld C.A."/>
            <person name="Cannon G.C."/>
            <person name="Heinhorst S."/>
            <person name="Woyke T."/>
        </authorList>
    </citation>
    <scope>NUCLEOTIDE SEQUENCE [LARGE SCALE GENOMIC DNA]</scope>
    <source>
        <strain evidence="4">K12</strain>
    </source>
</reference>